<feature type="region of interest" description="Disordered" evidence="1">
    <location>
        <begin position="50"/>
        <end position="78"/>
    </location>
</feature>
<sequence length="78" mass="9112">MRLYDPDELYEEVAFVAYHFNWSHDEVLRMPHWERQRWCDEISTINEKLNRETGSGGRGGPTGRTEGGIELVNPEFEG</sequence>
<feature type="compositionally biased region" description="Gly residues" evidence="1">
    <location>
        <begin position="54"/>
        <end position="66"/>
    </location>
</feature>
<accession>A0ABD6DBV0</accession>
<reference evidence="3 4" key="1">
    <citation type="journal article" date="2019" name="Int. J. Syst. Evol. Microbiol.">
        <title>The Global Catalogue of Microorganisms (GCM) 10K type strain sequencing project: providing services to taxonomists for standard genome sequencing and annotation.</title>
        <authorList>
            <consortium name="The Broad Institute Genomics Platform"/>
            <consortium name="The Broad Institute Genome Sequencing Center for Infectious Disease"/>
            <person name="Wu L."/>
            <person name="Ma J."/>
        </authorList>
    </citation>
    <scope>NUCLEOTIDE SEQUENCE [LARGE SCALE GENOMIC DNA]</scope>
    <source>
        <strain evidence="3 4">CGMCC 1.10593</strain>
    </source>
</reference>
<evidence type="ECO:0000256" key="1">
    <source>
        <dbReference type="SAM" id="MobiDB-lite"/>
    </source>
</evidence>
<dbReference type="RefSeq" id="WP_321169427.1">
    <property type="nucleotide sequence ID" value="NZ_JANHDJ010000003.1"/>
</dbReference>
<evidence type="ECO:0000259" key="2">
    <source>
        <dbReference type="Pfam" id="PF20546"/>
    </source>
</evidence>
<comment type="caution">
    <text evidence="3">The sequence shown here is derived from an EMBL/GenBank/DDBJ whole genome shotgun (WGS) entry which is preliminary data.</text>
</comment>
<organism evidence="3 4">
    <name type="scientific">Halohasta litorea</name>
    <dbReference type="NCBI Taxonomy" id="869891"/>
    <lineage>
        <taxon>Archaea</taxon>
        <taxon>Methanobacteriati</taxon>
        <taxon>Methanobacteriota</taxon>
        <taxon>Stenosarchaea group</taxon>
        <taxon>Halobacteria</taxon>
        <taxon>Halobacteriales</taxon>
        <taxon>Haloferacaceae</taxon>
        <taxon>Halohasta</taxon>
    </lineage>
</organism>
<dbReference type="InterPro" id="IPR046648">
    <property type="entry name" value="DUF6760"/>
</dbReference>
<dbReference type="EMBL" id="JBHUDM010000003">
    <property type="protein sequence ID" value="MFD1642800.1"/>
    <property type="molecule type" value="Genomic_DNA"/>
</dbReference>
<evidence type="ECO:0000313" key="4">
    <source>
        <dbReference type="Proteomes" id="UP001597052"/>
    </source>
</evidence>
<feature type="domain" description="DUF6760" evidence="2">
    <location>
        <begin position="2"/>
        <end position="54"/>
    </location>
</feature>
<evidence type="ECO:0000313" key="3">
    <source>
        <dbReference type="EMBL" id="MFD1642800.1"/>
    </source>
</evidence>
<dbReference type="Proteomes" id="UP001597052">
    <property type="component" value="Unassembled WGS sequence"/>
</dbReference>
<name>A0ABD6DBV0_9EURY</name>
<protein>
    <submittedName>
        <fullName evidence="3">DUF6760 family protein</fullName>
    </submittedName>
</protein>
<keyword evidence="4" id="KW-1185">Reference proteome</keyword>
<dbReference type="AlphaFoldDB" id="A0ABD6DBV0"/>
<proteinExistence type="predicted"/>
<gene>
    <name evidence="3" type="ORF">ACFSBW_13035</name>
</gene>
<dbReference type="Pfam" id="PF20546">
    <property type="entry name" value="DUF6760"/>
    <property type="match status" value="1"/>
</dbReference>